<evidence type="ECO:0000259" key="6">
    <source>
        <dbReference type="Pfam" id="PF00534"/>
    </source>
</evidence>
<keyword evidence="3" id="KW-0328">Glycosyltransferase</keyword>
<keyword evidence="9" id="KW-1185">Reference proteome</keyword>
<feature type="domain" description="Glycosyl transferase family 1" evidence="6">
    <location>
        <begin position="242"/>
        <end position="409"/>
    </location>
</feature>
<dbReference type="RefSeq" id="WP_109606530.1">
    <property type="nucleotide sequence ID" value="NZ_JAMHJO010000025.1"/>
</dbReference>
<sequence length="460" mass="53858">MKIGFINPQGNFDNFDSHLTEHPDFGGQLIYVKELAMAMSKLGIKVDIITRKIVDDKWPEFSKSIDYYDNYNNLRIIRLEFGGNKFLQKEKIWPYLNEFSNQIIKFYGNEIPDFFTTHYADGGYTGALLKKYINKPFSFTAHSLGAQKMDKLNVNEFNYIKYDKDFNFTKRINAEKLSIKYCDFISVSTVQEKEEQYMHDYYKEISQTNLEKFNLIPPGVNTKIFNPDLNISKELKLYLDSKIKNYKNLIILSSRLEFKKNHLNALKAFIENKNLNNFSKMVIVLRNIDNPFEIDKLNDSDRNIIKPMIDLILKNNIENKIIFLNIKSQKDLACTYSYLRKNKAIFCLPSFYEPFGLAPLEAAACKLPIVATKNGGPKEIFKNKEGILIDPENPQNIAEGFLTCFKDYLKYSDKSYNLVINNYTWEKTAEKYLKLIENNKLYIKNKFLDLNLDKKIIEKI</sequence>
<evidence type="ECO:0000256" key="3">
    <source>
        <dbReference type="ARBA" id="ARBA00022676"/>
    </source>
</evidence>
<evidence type="ECO:0000313" key="8">
    <source>
        <dbReference type="EMBL" id="PWJ86814.1"/>
    </source>
</evidence>
<comment type="caution">
    <text evidence="8">The sequence shown here is derived from an EMBL/GenBank/DDBJ whole genome shotgun (WGS) entry which is preliminary data.</text>
</comment>
<dbReference type="PANTHER" id="PTHR46039">
    <property type="entry name" value="SUCROSE-PHOSPHATE SYNTHASE 3-RELATED"/>
    <property type="match status" value="1"/>
</dbReference>
<comment type="catalytic activity">
    <reaction evidence="5">
        <text>beta-D-fructose 6-phosphate + UDP-alpha-D-glucose = sucrose 6(F)-phosphate + UDP + H(+)</text>
        <dbReference type="Rhea" id="RHEA:22172"/>
        <dbReference type="ChEBI" id="CHEBI:15378"/>
        <dbReference type="ChEBI" id="CHEBI:57634"/>
        <dbReference type="ChEBI" id="CHEBI:57723"/>
        <dbReference type="ChEBI" id="CHEBI:58223"/>
        <dbReference type="ChEBI" id="CHEBI:58885"/>
        <dbReference type="EC" id="2.4.1.14"/>
    </reaction>
</comment>
<dbReference type="EMBL" id="QGGI01000029">
    <property type="protein sequence ID" value="PWJ86814.1"/>
    <property type="molecule type" value="Genomic_DNA"/>
</dbReference>
<dbReference type="GO" id="GO:0046524">
    <property type="term" value="F:sucrose-phosphate synthase activity"/>
    <property type="evidence" value="ECO:0007669"/>
    <property type="project" value="UniProtKB-EC"/>
</dbReference>
<protein>
    <recommendedName>
        <fullName evidence="2">sucrose-phosphate synthase</fullName>
        <ecNumber evidence="2">2.4.1.14</ecNumber>
    </recommendedName>
</protein>
<accession>A0AA45C4L5</accession>
<keyword evidence="4" id="KW-0808">Transferase</keyword>
<dbReference type="PANTHER" id="PTHR46039:SF5">
    <property type="entry name" value="SUCROSE-PHOSPHATE SYNTHASE 3-RELATED"/>
    <property type="match status" value="1"/>
</dbReference>
<proteinExistence type="inferred from homology"/>
<dbReference type="EC" id="2.4.1.14" evidence="2"/>
<feature type="domain" description="Sucrose synthase first GT-B" evidence="7">
    <location>
        <begin position="18"/>
        <end position="233"/>
    </location>
</feature>
<evidence type="ECO:0000256" key="4">
    <source>
        <dbReference type="ARBA" id="ARBA00022679"/>
    </source>
</evidence>
<evidence type="ECO:0000259" key="7">
    <source>
        <dbReference type="Pfam" id="PF00862"/>
    </source>
</evidence>
<name>A0AA45C4L5_9BACT</name>
<dbReference type="InterPro" id="IPR000368">
    <property type="entry name" value="Sucrose_synth_GT-B1"/>
</dbReference>
<dbReference type="SUPFAM" id="SSF53756">
    <property type="entry name" value="UDP-Glycosyltransferase/glycogen phosphorylase"/>
    <property type="match status" value="1"/>
</dbReference>
<dbReference type="Gene3D" id="3.40.50.2000">
    <property type="entry name" value="Glycogen Phosphorylase B"/>
    <property type="match status" value="2"/>
</dbReference>
<evidence type="ECO:0000313" key="9">
    <source>
        <dbReference type="Proteomes" id="UP000245921"/>
    </source>
</evidence>
<dbReference type="AlphaFoldDB" id="A0AA45C4L5"/>
<dbReference type="Proteomes" id="UP000245921">
    <property type="component" value="Unassembled WGS sequence"/>
</dbReference>
<dbReference type="InterPro" id="IPR001296">
    <property type="entry name" value="Glyco_trans_1"/>
</dbReference>
<gene>
    <name evidence="8" type="ORF">C7380_12912</name>
</gene>
<dbReference type="Pfam" id="PF00862">
    <property type="entry name" value="GT-B_Sucrose_synth"/>
    <property type="match status" value="1"/>
</dbReference>
<dbReference type="InterPro" id="IPR044161">
    <property type="entry name" value="SPS"/>
</dbReference>
<comment type="similarity">
    <text evidence="1">Belongs to the glycosyltransferase 1 family.</text>
</comment>
<evidence type="ECO:0000256" key="1">
    <source>
        <dbReference type="ARBA" id="ARBA00006530"/>
    </source>
</evidence>
<evidence type="ECO:0000256" key="5">
    <source>
        <dbReference type="ARBA" id="ARBA00047471"/>
    </source>
</evidence>
<evidence type="ECO:0000256" key="2">
    <source>
        <dbReference type="ARBA" id="ARBA00012536"/>
    </source>
</evidence>
<dbReference type="Pfam" id="PF00534">
    <property type="entry name" value="Glycos_transf_1"/>
    <property type="match status" value="1"/>
</dbReference>
<organism evidence="8 9">
    <name type="scientific">Oceanotoga teriensis</name>
    <dbReference type="NCBI Taxonomy" id="515440"/>
    <lineage>
        <taxon>Bacteria</taxon>
        <taxon>Thermotogati</taxon>
        <taxon>Thermotogota</taxon>
        <taxon>Thermotogae</taxon>
        <taxon>Petrotogales</taxon>
        <taxon>Petrotogaceae</taxon>
        <taxon>Oceanotoga</taxon>
    </lineage>
</organism>
<reference evidence="8 9" key="1">
    <citation type="submission" date="2018-05" db="EMBL/GenBank/DDBJ databases">
        <title>Genomic Encyclopedia of Type Strains, Phase IV (KMG-IV): sequencing the most valuable type-strain genomes for metagenomic binning, comparative biology and taxonomic classification.</title>
        <authorList>
            <person name="Goeker M."/>
        </authorList>
    </citation>
    <scope>NUCLEOTIDE SEQUENCE [LARGE SCALE GENOMIC DNA]</scope>
    <source>
        <strain evidence="8 9">DSM 24906</strain>
    </source>
</reference>